<reference evidence="2 3" key="1">
    <citation type="submission" date="2016-10" db="EMBL/GenBank/DDBJ databases">
        <authorList>
            <person name="de Groot N.N."/>
        </authorList>
    </citation>
    <scope>NUCLEOTIDE SEQUENCE [LARGE SCALE GENOMIC DNA]</scope>
    <source>
        <strain evidence="2 3">CGMCC 1.3430</strain>
    </source>
</reference>
<dbReference type="EMBL" id="FNRM01000001">
    <property type="protein sequence ID" value="SDZ92315.1"/>
    <property type="molecule type" value="Genomic_DNA"/>
</dbReference>
<keyword evidence="1" id="KW-0732">Signal</keyword>
<evidence type="ECO:0000313" key="2">
    <source>
        <dbReference type="EMBL" id="SDZ92315.1"/>
    </source>
</evidence>
<feature type="signal peptide" evidence="1">
    <location>
        <begin position="1"/>
        <end position="22"/>
    </location>
</feature>
<accession>A0A1H3WYT0</accession>
<evidence type="ECO:0000256" key="1">
    <source>
        <dbReference type="SAM" id="SignalP"/>
    </source>
</evidence>
<dbReference type="STRING" id="152573.SAMN04488051_10126"/>
<evidence type="ECO:0000313" key="3">
    <source>
        <dbReference type="Proteomes" id="UP000198773"/>
    </source>
</evidence>
<dbReference type="Proteomes" id="UP000198773">
    <property type="component" value="Unassembled WGS sequence"/>
</dbReference>
<protein>
    <recommendedName>
        <fullName evidence="4">DUF560 domain-containing protein</fullName>
    </recommendedName>
</protein>
<feature type="chain" id="PRO_5011592957" description="DUF560 domain-containing protein" evidence="1">
    <location>
        <begin position="23"/>
        <end position="298"/>
    </location>
</feature>
<dbReference type="OrthoDB" id="6380601at2"/>
<keyword evidence="3" id="KW-1185">Reference proteome</keyword>
<dbReference type="RefSeq" id="WP_091337746.1">
    <property type="nucleotide sequence ID" value="NZ_FNRM01000001.1"/>
</dbReference>
<gene>
    <name evidence="2" type="ORF">SAMN04488051_10126</name>
</gene>
<proteinExistence type="predicted"/>
<evidence type="ECO:0008006" key="4">
    <source>
        <dbReference type="Google" id="ProtNLM"/>
    </source>
</evidence>
<sequence length="298" mass="34697">MHLSVKLSLFTAFLLFSRTMQANELQLQLQLGLEHSDNLSILETETISERSDLARRLSAEFSYYWQPNPLVTVDAMYQYSQLHYQELTDYNLAMHSGFLDLSYAYQQWTLGLAPAYSKARLAGEDFLTHSQAGFYLARLVGTQSYLRASLTLSDKKLADLPERSARPVQLSADWYRFLSQRRFIQLRVQTGQERANDSAFDYRLVGARLRFSQRFSWLERQHRWQITGRAQYRPYRGELTELASARRDQHYGISAELNIGLWQQLSLVSQLDMARYRSNLDSADYRETRAALLLQASF</sequence>
<name>A0A1H3WYT0_ALKAM</name>
<dbReference type="AlphaFoldDB" id="A0A1H3WYT0"/>
<organism evidence="2 3">
    <name type="scientific">Alkalimonas amylolytica</name>
    <dbReference type="NCBI Taxonomy" id="152573"/>
    <lineage>
        <taxon>Bacteria</taxon>
        <taxon>Pseudomonadati</taxon>
        <taxon>Pseudomonadota</taxon>
        <taxon>Gammaproteobacteria</taxon>
        <taxon>Alkalimonas</taxon>
    </lineage>
</organism>